<sequence length="87" mass="9676">MSEGVAWNQGELTEETRRMVLEQTAMTNHTMAMFGLIDEIMAVSKNPHASIIQRLKGMKNSLSLEDPMPLHDVTTLDLAIKALQAHS</sequence>
<protein>
    <submittedName>
        <fullName evidence="1">Uncharacterized protein</fullName>
    </submittedName>
</protein>
<organism evidence="1">
    <name type="scientific">uncultured Caudovirales phage</name>
    <dbReference type="NCBI Taxonomy" id="2100421"/>
    <lineage>
        <taxon>Viruses</taxon>
        <taxon>Duplodnaviria</taxon>
        <taxon>Heunggongvirae</taxon>
        <taxon>Uroviricota</taxon>
        <taxon>Caudoviricetes</taxon>
        <taxon>Peduoviridae</taxon>
        <taxon>Maltschvirus</taxon>
        <taxon>Maltschvirus maltsch</taxon>
    </lineage>
</organism>
<evidence type="ECO:0000313" key="1">
    <source>
        <dbReference type="EMBL" id="CAB5224831.1"/>
    </source>
</evidence>
<reference evidence="1" key="1">
    <citation type="submission" date="2020-05" db="EMBL/GenBank/DDBJ databases">
        <authorList>
            <person name="Chiriac C."/>
            <person name="Salcher M."/>
            <person name="Ghai R."/>
            <person name="Kavagutti S V."/>
        </authorList>
    </citation>
    <scope>NUCLEOTIDE SEQUENCE</scope>
</reference>
<gene>
    <name evidence="1" type="ORF">UFOVP740_17</name>
</gene>
<dbReference type="EMBL" id="LR798337">
    <property type="protein sequence ID" value="CAB5224831.1"/>
    <property type="molecule type" value="Genomic_DNA"/>
</dbReference>
<proteinExistence type="predicted"/>
<accession>A0A6J7X587</accession>
<name>A0A6J7X587_9CAUD</name>